<dbReference type="InterPro" id="IPR050398">
    <property type="entry name" value="HssS/ArlS-like"/>
</dbReference>
<sequence length="320" mass="34398">SIMQERGGMGKTGETYLVGSDKLMRSDSFLDQQGHSVMASFAGNVQNNGVDTEASTEALAGKTDAKVIIDYNGNPVLSAFTPVDLGDVTWALLAEIDEAEVRAPINNLVMFILFIGLIIAAVVAAIAYFTARGIANPLTLMVGHANDFAQGDLSAEIEIEQKDEVGVLAESFRNMQGTINKVLTGTNTIISDIQSGKLDSRAETKGYEGAWDEMVTGLNNLIEAFVRPFKMTAQYVEKISIGDTPEKITEEYRGDFNDIKKNLNSLIDATDNVTGLTEKIAKGDLTVKATERSEKSTANPICESPTASSRVRQPGFPTGS</sequence>
<dbReference type="GO" id="GO:0000155">
    <property type="term" value="F:phosphorelay sensor kinase activity"/>
    <property type="evidence" value="ECO:0007669"/>
    <property type="project" value="TreeGrafter"/>
</dbReference>
<dbReference type="Gene3D" id="3.30.450.20">
    <property type="entry name" value="PAS domain"/>
    <property type="match status" value="1"/>
</dbReference>
<dbReference type="SUPFAM" id="SSF58104">
    <property type="entry name" value="Methyl-accepting chemotaxis protein (MCP) signaling domain"/>
    <property type="match status" value="1"/>
</dbReference>
<gene>
    <name evidence="11" type="ORF">LCGC14_2732660</name>
</gene>
<accession>A0A0F9BYI9</accession>
<dbReference type="GO" id="GO:0005886">
    <property type="term" value="C:plasma membrane"/>
    <property type="evidence" value="ECO:0007669"/>
    <property type="project" value="TreeGrafter"/>
</dbReference>
<reference evidence="11" key="1">
    <citation type="journal article" date="2015" name="Nature">
        <title>Complex archaea that bridge the gap between prokaryotes and eukaryotes.</title>
        <authorList>
            <person name="Spang A."/>
            <person name="Saw J.H."/>
            <person name="Jorgensen S.L."/>
            <person name="Zaremba-Niedzwiedzka K."/>
            <person name="Martijn J."/>
            <person name="Lind A.E."/>
            <person name="van Eijk R."/>
            <person name="Schleper C."/>
            <person name="Guy L."/>
            <person name="Ettema T.J."/>
        </authorList>
    </citation>
    <scope>NUCLEOTIDE SEQUENCE</scope>
</reference>
<dbReference type="CDD" id="cd06225">
    <property type="entry name" value="HAMP"/>
    <property type="match status" value="1"/>
</dbReference>
<evidence type="ECO:0000256" key="8">
    <source>
        <dbReference type="SAM" id="MobiDB-lite"/>
    </source>
</evidence>
<comment type="caution">
    <text evidence="11">The sequence shown here is derived from an EMBL/GenBank/DDBJ whole genome shotgun (WGS) entry which is preliminary data.</text>
</comment>
<dbReference type="Gene3D" id="1.20.120.1530">
    <property type="match status" value="1"/>
</dbReference>
<evidence type="ECO:0000313" key="11">
    <source>
        <dbReference type="EMBL" id="KKK89481.1"/>
    </source>
</evidence>
<keyword evidence="7 9" id="KW-0472">Membrane</keyword>
<keyword evidence="4" id="KW-0597">Phosphoprotein</keyword>
<dbReference type="EMBL" id="LAZR01049511">
    <property type="protein sequence ID" value="KKK89481.1"/>
    <property type="molecule type" value="Genomic_DNA"/>
</dbReference>
<proteinExistence type="predicted"/>
<dbReference type="EC" id="2.7.13.3" evidence="3"/>
<comment type="catalytic activity">
    <reaction evidence="1">
        <text>ATP + protein L-histidine = ADP + protein N-phospho-L-histidine.</text>
        <dbReference type="EC" id="2.7.13.3"/>
    </reaction>
</comment>
<dbReference type="Pfam" id="PF00672">
    <property type="entry name" value="HAMP"/>
    <property type="match status" value="1"/>
</dbReference>
<evidence type="ECO:0000259" key="10">
    <source>
        <dbReference type="PROSITE" id="PS50885"/>
    </source>
</evidence>
<keyword evidence="9" id="KW-0812">Transmembrane</keyword>
<evidence type="ECO:0000256" key="2">
    <source>
        <dbReference type="ARBA" id="ARBA00004141"/>
    </source>
</evidence>
<feature type="transmembrane region" description="Helical" evidence="9">
    <location>
        <begin position="108"/>
        <end position="131"/>
    </location>
</feature>
<keyword evidence="5" id="KW-0808">Transferase</keyword>
<evidence type="ECO:0000256" key="6">
    <source>
        <dbReference type="ARBA" id="ARBA00022777"/>
    </source>
</evidence>
<dbReference type="PROSITE" id="PS50885">
    <property type="entry name" value="HAMP"/>
    <property type="match status" value="1"/>
</dbReference>
<evidence type="ECO:0000256" key="3">
    <source>
        <dbReference type="ARBA" id="ARBA00012438"/>
    </source>
</evidence>
<protein>
    <recommendedName>
        <fullName evidence="3">histidine kinase</fullName>
        <ecNumber evidence="3">2.7.13.3</ecNumber>
    </recommendedName>
</protein>
<dbReference type="Pfam" id="PF18947">
    <property type="entry name" value="HAMP_2"/>
    <property type="match status" value="1"/>
</dbReference>
<evidence type="ECO:0000256" key="4">
    <source>
        <dbReference type="ARBA" id="ARBA00022553"/>
    </source>
</evidence>
<evidence type="ECO:0000256" key="5">
    <source>
        <dbReference type="ARBA" id="ARBA00022679"/>
    </source>
</evidence>
<dbReference type="PANTHER" id="PTHR45528">
    <property type="entry name" value="SENSOR HISTIDINE KINASE CPXA"/>
    <property type="match status" value="1"/>
</dbReference>
<keyword evidence="6" id="KW-0418">Kinase</keyword>
<dbReference type="AlphaFoldDB" id="A0A0F9BYI9"/>
<evidence type="ECO:0000256" key="7">
    <source>
        <dbReference type="ARBA" id="ARBA00023136"/>
    </source>
</evidence>
<name>A0A0F9BYI9_9ZZZZ</name>
<dbReference type="InterPro" id="IPR003660">
    <property type="entry name" value="HAMP_dom"/>
</dbReference>
<feature type="domain" description="HAMP" evidence="10">
    <location>
        <begin position="132"/>
        <end position="184"/>
    </location>
</feature>
<keyword evidence="9" id="KW-1133">Transmembrane helix</keyword>
<dbReference type="SMART" id="SM00304">
    <property type="entry name" value="HAMP"/>
    <property type="match status" value="2"/>
</dbReference>
<evidence type="ECO:0000256" key="9">
    <source>
        <dbReference type="SAM" id="Phobius"/>
    </source>
</evidence>
<dbReference type="PANTHER" id="PTHR45528:SF10">
    <property type="entry name" value="METHYL-ACCEPTING CHEMOTAXIS PROTEIN"/>
    <property type="match status" value="1"/>
</dbReference>
<comment type="subcellular location">
    <subcellularLocation>
        <location evidence="2">Membrane</location>
        <topology evidence="2">Multi-pass membrane protein</topology>
    </subcellularLocation>
</comment>
<evidence type="ECO:0000256" key="1">
    <source>
        <dbReference type="ARBA" id="ARBA00000085"/>
    </source>
</evidence>
<organism evidence="11">
    <name type="scientific">marine sediment metagenome</name>
    <dbReference type="NCBI Taxonomy" id="412755"/>
    <lineage>
        <taxon>unclassified sequences</taxon>
        <taxon>metagenomes</taxon>
        <taxon>ecological metagenomes</taxon>
    </lineage>
</organism>
<feature type="region of interest" description="Disordered" evidence="8">
    <location>
        <begin position="290"/>
        <end position="320"/>
    </location>
</feature>
<dbReference type="SUPFAM" id="SSF158472">
    <property type="entry name" value="HAMP domain-like"/>
    <property type="match status" value="1"/>
</dbReference>
<feature type="non-terminal residue" evidence="11">
    <location>
        <position position="1"/>
    </location>
</feature>